<dbReference type="KEGG" id="cyj:Cyan7822_4432"/>
<dbReference type="STRING" id="497965.Cyan7822_4432"/>
<reference evidence="9" key="1">
    <citation type="journal article" date="2011" name="MBio">
        <title>Novel metabolic attributes of the genus Cyanothece, comprising a group of unicellular nitrogen-fixing Cyanobacteria.</title>
        <authorList>
            <person name="Bandyopadhyay A."/>
            <person name="Elvitigala T."/>
            <person name="Welsh E."/>
            <person name="Stockel J."/>
            <person name="Liberton M."/>
            <person name="Min H."/>
            <person name="Sherman L.A."/>
            <person name="Pakrasi H.B."/>
        </authorList>
    </citation>
    <scope>NUCLEOTIDE SEQUENCE [LARGE SCALE GENOMIC DNA]</scope>
    <source>
        <strain evidence="9">PCC 7822</strain>
    </source>
</reference>
<dbReference type="GO" id="GO:0071949">
    <property type="term" value="F:FAD binding"/>
    <property type="evidence" value="ECO:0007669"/>
    <property type="project" value="InterPro"/>
</dbReference>
<dbReference type="InterPro" id="IPR036188">
    <property type="entry name" value="FAD/NAD-bd_sf"/>
</dbReference>
<comment type="similarity">
    <text evidence="2">Belongs to the UbiH/COQ6 family.</text>
</comment>
<evidence type="ECO:0000259" key="7">
    <source>
        <dbReference type="Pfam" id="PF01494"/>
    </source>
</evidence>
<dbReference type="AlphaFoldDB" id="E0UC08"/>
<dbReference type="NCBIfam" id="NF005612">
    <property type="entry name" value="PRK07364.1"/>
    <property type="match status" value="1"/>
</dbReference>
<dbReference type="HOGENOM" id="CLU_009665_8_3_3"/>
<dbReference type="NCBIfam" id="TIGR01988">
    <property type="entry name" value="Ubi-OHases"/>
    <property type="match status" value="1"/>
</dbReference>
<dbReference type="GO" id="GO:0006744">
    <property type="term" value="P:ubiquinone biosynthetic process"/>
    <property type="evidence" value="ECO:0007669"/>
    <property type="project" value="InterPro"/>
</dbReference>
<evidence type="ECO:0000256" key="1">
    <source>
        <dbReference type="ARBA" id="ARBA00001974"/>
    </source>
</evidence>
<dbReference type="InterPro" id="IPR010971">
    <property type="entry name" value="UbiH/COQ6"/>
</dbReference>
<evidence type="ECO:0000313" key="8">
    <source>
        <dbReference type="EMBL" id="ADN16346.1"/>
    </source>
</evidence>
<dbReference type="PROSITE" id="PS01304">
    <property type="entry name" value="UBIH"/>
    <property type="match status" value="1"/>
</dbReference>
<dbReference type="RefSeq" id="WP_013324409.1">
    <property type="nucleotide sequence ID" value="NC_014501.1"/>
</dbReference>
<evidence type="ECO:0000313" key="9">
    <source>
        <dbReference type="Proteomes" id="UP000008206"/>
    </source>
</evidence>
<keyword evidence="9" id="KW-1185">Reference proteome</keyword>
<dbReference type="GO" id="GO:0016705">
    <property type="term" value="F:oxidoreductase activity, acting on paired donors, with incorporation or reduction of molecular oxygen"/>
    <property type="evidence" value="ECO:0007669"/>
    <property type="project" value="InterPro"/>
</dbReference>
<proteinExistence type="inferred from homology"/>
<keyword evidence="6" id="KW-0503">Monooxygenase</keyword>
<keyword evidence="8" id="KW-0830">Ubiquinone</keyword>
<evidence type="ECO:0000256" key="2">
    <source>
        <dbReference type="ARBA" id="ARBA00005349"/>
    </source>
</evidence>
<keyword evidence="3" id="KW-0285">Flavoprotein</keyword>
<keyword evidence="4" id="KW-0274">FAD</keyword>
<dbReference type="Gene3D" id="3.50.50.60">
    <property type="entry name" value="FAD/NAD(P)-binding domain"/>
    <property type="match status" value="2"/>
</dbReference>
<dbReference type="InterPro" id="IPR051205">
    <property type="entry name" value="UbiH/COQ6_monooxygenase"/>
</dbReference>
<sequence length="413" mass="45439">MTEQPLTYPLSKAEINLDYDLAIVGGGIVGATLAAALKASGLKIAIIEAQPLPQAAARRRAYALSLISGRILEGIGVWDSILPHIGKFSKIRLSDADHPQVVKFHTTDLATDYLGYVGDHQVILTALQEFIGNCPNITWLCPAAVTGVDYQLSQATLSVNIEGKPQQIRTKLVIGADGPRSPIRTLAGIKTRGWKYWQSCVTFTIKHQASQNDIAFERFWPTGPMGILPLPGNRCQIVWTSPHARAKALQELDEAEFLTLLEKHTGGLLGKIELDSERLVFPVQLMQSDRYVLPRLALVGDAAHCCHPVGGQGLNLGIRDVAALAQVLQEAYQRGEDIGDVKVLERYETWRKPENLAILGVTDFLDRVFSNNWLPVVAVRRLGIWMMCRVPFLKTFALQVMTGLKGRAVSLSH</sequence>
<dbReference type="PANTHER" id="PTHR43876">
    <property type="entry name" value="UBIQUINONE BIOSYNTHESIS MONOOXYGENASE COQ6, MITOCHONDRIAL"/>
    <property type="match status" value="1"/>
</dbReference>
<dbReference type="InterPro" id="IPR002938">
    <property type="entry name" value="FAD-bd"/>
</dbReference>
<dbReference type="InterPro" id="IPR018168">
    <property type="entry name" value="Ubi_Hdrlase_CS"/>
</dbReference>
<dbReference type="PRINTS" id="PR00420">
    <property type="entry name" value="RNGMNOXGNASE"/>
</dbReference>
<organism evidence="8 9">
    <name type="scientific">Gloeothece verrucosa (strain PCC 7822)</name>
    <name type="common">Cyanothece sp. (strain PCC 7822)</name>
    <dbReference type="NCBI Taxonomy" id="497965"/>
    <lineage>
        <taxon>Bacteria</taxon>
        <taxon>Bacillati</taxon>
        <taxon>Cyanobacteriota</taxon>
        <taxon>Cyanophyceae</taxon>
        <taxon>Oscillatoriophycideae</taxon>
        <taxon>Chroococcales</taxon>
        <taxon>Aphanothecaceae</taxon>
        <taxon>Gloeothece</taxon>
        <taxon>Gloeothece verrucosa</taxon>
    </lineage>
</organism>
<dbReference type="GO" id="GO:0110142">
    <property type="term" value="C:ubiquinone biosynthesis complex"/>
    <property type="evidence" value="ECO:0007669"/>
    <property type="project" value="UniProtKB-ARBA"/>
</dbReference>
<dbReference type="OrthoDB" id="9766816at2"/>
<dbReference type="FunFam" id="3.50.50.60:FF:000021">
    <property type="entry name" value="Ubiquinone biosynthesis monooxygenase COQ6"/>
    <property type="match status" value="1"/>
</dbReference>
<evidence type="ECO:0000256" key="5">
    <source>
        <dbReference type="ARBA" id="ARBA00023002"/>
    </source>
</evidence>
<dbReference type="EMBL" id="CP002198">
    <property type="protein sequence ID" value="ADN16346.1"/>
    <property type="molecule type" value="Genomic_DNA"/>
</dbReference>
<comment type="cofactor">
    <cofactor evidence="1">
        <name>FAD</name>
        <dbReference type="ChEBI" id="CHEBI:57692"/>
    </cofactor>
</comment>
<name>E0UC08_GLOV7</name>
<feature type="domain" description="FAD-binding" evidence="7">
    <location>
        <begin position="19"/>
        <end position="353"/>
    </location>
</feature>
<gene>
    <name evidence="8" type="ordered locus">Cyan7822_4432</name>
</gene>
<dbReference type="GO" id="GO:0004497">
    <property type="term" value="F:monooxygenase activity"/>
    <property type="evidence" value="ECO:0007669"/>
    <property type="project" value="UniProtKB-KW"/>
</dbReference>
<dbReference type="Proteomes" id="UP000008206">
    <property type="component" value="Chromosome"/>
</dbReference>
<dbReference type="eggNOG" id="COG0654">
    <property type="taxonomic scope" value="Bacteria"/>
</dbReference>
<protein>
    <submittedName>
        <fullName evidence="8">Ubiquinone biosynthesis hydroxylase, UbiH/UbiF/VisC/COQ6 family</fullName>
    </submittedName>
</protein>
<dbReference type="PANTHER" id="PTHR43876:SF7">
    <property type="entry name" value="UBIQUINONE BIOSYNTHESIS MONOOXYGENASE COQ6, MITOCHONDRIAL"/>
    <property type="match status" value="1"/>
</dbReference>
<evidence type="ECO:0000256" key="4">
    <source>
        <dbReference type="ARBA" id="ARBA00022827"/>
    </source>
</evidence>
<dbReference type="Pfam" id="PF01494">
    <property type="entry name" value="FAD_binding_3"/>
    <property type="match status" value="1"/>
</dbReference>
<evidence type="ECO:0000256" key="6">
    <source>
        <dbReference type="ARBA" id="ARBA00023033"/>
    </source>
</evidence>
<dbReference type="SUPFAM" id="SSF51905">
    <property type="entry name" value="FAD/NAD(P)-binding domain"/>
    <property type="match status" value="1"/>
</dbReference>
<evidence type="ECO:0000256" key="3">
    <source>
        <dbReference type="ARBA" id="ARBA00022630"/>
    </source>
</evidence>
<keyword evidence="5" id="KW-0560">Oxidoreductase</keyword>
<accession>E0UC08</accession>